<dbReference type="Proteomes" id="UP000660885">
    <property type="component" value="Unassembled WGS sequence"/>
</dbReference>
<dbReference type="Gene3D" id="3.40.50.150">
    <property type="entry name" value="Vaccinia Virus protein VP39"/>
    <property type="match status" value="1"/>
</dbReference>
<dbReference type="RefSeq" id="WP_202835396.1">
    <property type="nucleotide sequence ID" value="NZ_JAETWB010000051.1"/>
</dbReference>
<dbReference type="GO" id="GO:0008168">
    <property type="term" value="F:methyltransferase activity"/>
    <property type="evidence" value="ECO:0007669"/>
    <property type="project" value="UniProtKB-KW"/>
</dbReference>
<reference evidence="3 4" key="1">
    <citation type="submission" date="2021-01" db="EMBL/GenBank/DDBJ databases">
        <title>Belnapia mucosa sp. nov. and Belnapia arida sp. nov., isolated from the Tabernas Desert (Almeria, Spain).</title>
        <authorList>
            <person name="Molina-Menor E."/>
            <person name="Vidal-Verdu A."/>
            <person name="Calonge A."/>
            <person name="Satari L."/>
            <person name="Pereto J."/>
            <person name="Porcar M."/>
        </authorList>
    </citation>
    <scope>NUCLEOTIDE SEQUENCE [LARGE SCALE GENOMIC DNA]</scope>
    <source>
        <strain evidence="3 4">T18</strain>
    </source>
</reference>
<evidence type="ECO:0000256" key="1">
    <source>
        <dbReference type="ARBA" id="ARBA00022679"/>
    </source>
</evidence>
<dbReference type="Pfam" id="PF08241">
    <property type="entry name" value="Methyltransf_11"/>
    <property type="match status" value="1"/>
</dbReference>
<sequence>MKLADDMSDAADLARRDKVNEVWSAASVRDAQVLGQYWLAHPMVRDRVNRLASGRPDQDAYGHLMELLAARGWRLPIGHALSLGCGFGGLERDLVGRGLVARMDALDLAEGAIAEARRLAADAGLGDRIQYQVADLEAAYFAPGSADIVFAHSSVHHVERLEELFAAVKQTLRPGGVFHLYEFVGATRFQWTDAQLRLGNALLDSLPERLRRLPSGKPKGRLTRPTIEHMVGVDPTEAIRSAEILSLMREHFTILEERPLGGGLLHNVLGDIAQNFRPDDPEDRAVLERFFAAEDAAMADGTIGTDFATITATVPETPNRPSSRLTSLLLLVPPVRRLYIALRQTQAEVARLKAGQAHLSSEVARLSCIVDSLKASSTKSE</sequence>
<dbReference type="InterPro" id="IPR013216">
    <property type="entry name" value="Methyltransf_11"/>
</dbReference>
<feature type="domain" description="Methyltransferase type 11" evidence="2">
    <location>
        <begin position="81"/>
        <end position="178"/>
    </location>
</feature>
<keyword evidence="3" id="KW-0489">Methyltransferase</keyword>
<dbReference type="EMBL" id="JAETWB010000051">
    <property type="protein sequence ID" value="MBL6082185.1"/>
    <property type="molecule type" value="Genomic_DNA"/>
</dbReference>
<keyword evidence="4" id="KW-1185">Reference proteome</keyword>
<comment type="caution">
    <text evidence="3">The sequence shown here is derived from an EMBL/GenBank/DDBJ whole genome shotgun (WGS) entry which is preliminary data.</text>
</comment>
<organism evidence="3 4">
    <name type="scientific">Belnapia arida</name>
    <dbReference type="NCBI Taxonomy" id="2804533"/>
    <lineage>
        <taxon>Bacteria</taxon>
        <taxon>Pseudomonadati</taxon>
        <taxon>Pseudomonadota</taxon>
        <taxon>Alphaproteobacteria</taxon>
        <taxon>Acetobacterales</taxon>
        <taxon>Roseomonadaceae</taxon>
        <taxon>Belnapia</taxon>
    </lineage>
</organism>
<protein>
    <submittedName>
        <fullName evidence="3">Methyltransferase domain-containing protein</fullName>
    </submittedName>
</protein>
<keyword evidence="1" id="KW-0808">Transferase</keyword>
<dbReference type="SUPFAM" id="SSF53335">
    <property type="entry name" value="S-adenosyl-L-methionine-dependent methyltransferases"/>
    <property type="match status" value="1"/>
</dbReference>
<proteinExistence type="predicted"/>
<evidence type="ECO:0000313" key="3">
    <source>
        <dbReference type="EMBL" id="MBL6082185.1"/>
    </source>
</evidence>
<dbReference type="PANTHER" id="PTHR43861">
    <property type="entry name" value="TRANS-ACONITATE 2-METHYLTRANSFERASE-RELATED"/>
    <property type="match status" value="1"/>
</dbReference>
<dbReference type="PANTHER" id="PTHR43861:SF3">
    <property type="entry name" value="PUTATIVE (AFU_ORTHOLOGUE AFUA_2G14390)-RELATED"/>
    <property type="match status" value="1"/>
</dbReference>
<evidence type="ECO:0000259" key="2">
    <source>
        <dbReference type="Pfam" id="PF08241"/>
    </source>
</evidence>
<accession>A0ABS1UCC3</accession>
<dbReference type="GO" id="GO:0032259">
    <property type="term" value="P:methylation"/>
    <property type="evidence" value="ECO:0007669"/>
    <property type="project" value="UniProtKB-KW"/>
</dbReference>
<dbReference type="InterPro" id="IPR029063">
    <property type="entry name" value="SAM-dependent_MTases_sf"/>
</dbReference>
<gene>
    <name evidence="3" type="ORF">JMJ56_29855</name>
</gene>
<name>A0ABS1UCC3_9PROT</name>
<dbReference type="CDD" id="cd02440">
    <property type="entry name" value="AdoMet_MTases"/>
    <property type="match status" value="1"/>
</dbReference>
<evidence type="ECO:0000313" key="4">
    <source>
        <dbReference type="Proteomes" id="UP000660885"/>
    </source>
</evidence>